<gene>
    <name evidence="1" type="ORF">DEA37_0002086</name>
</gene>
<accession>A0A5J4NK31</accession>
<sequence length="199" mass="22105">MLHCFPASILTTFYGYAKIDFAHVVTSCTHVRRSFFLMLADANAGELFMCTLKCSWSIFLCHLFLQDLFQVPPYNVPSWTHHLIGCTCDSGMATPRPSLSTDIVESHPTDALDSESDTRNFQLGASTFTHSGEHSKPMSESLAFLLDWTHSLNYATILKLNDALLSPISNNTPPISAVFSLTTNRLDPPGSVMYSQCFQ</sequence>
<organism evidence="1 2">
    <name type="scientific">Paragonimus westermani</name>
    <dbReference type="NCBI Taxonomy" id="34504"/>
    <lineage>
        <taxon>Eukaryota</taxon>
        <taxon>Metazoa</taxon>
        <taxon>Spiralia</taxon>
        <taxon>Lophotrochozoa</taxon>
        <taxon>Platyhelminthes</taxon>
        <taxon>Trematoda</taxon>
        <taxon>Digenea</taxon>
        <taxon>Plagiorchiida</taxon>
        <taxon>Troglotremata</taxon>
        <taxon>Troglotrematidae</taxon>
        <taxon>Paragonimus</taxon>
    </lineage>
</organism>
<comment type="caution">
    <text evidence="1">The sequence shown here is derived from an EMBL/GenBank/DDBJ whole genome shotgun (WGS) entry which is preliminary data.</text>
</comment>
<name>A0A5J4NK31_9TREM</name>
<proteinExistence type="predicted"/>
<dbReference type="EMBL" id="QNGE01002280">
    <property type="protein sequence ID" value="KAA3675853.1"/>
    <property type="molecule type" value="Genomic_DNA"/>
</dbReference>
<dbReference type="AlphaFoldDB" id="A0A5J4NK31"/>
<dbReference type="Proteomes" id="UP000324629">
    <property type="component" value="Unassembled WGS sequence"/>
</dbReference>
<evidence type="ECO:0000313" key="2">
    <source>
        <dbReference type="Proteomes" id="UP000324629"/>
    </source>
</evidence>
<protein>
    <submittedName>
        <fullName evidence="1">Uncharacterized protein</fullName>
    </submittedName>
</protein>
<keyword evidence="2" id="KW-1185">Reference proteome</keyword>
<evidence type="ECO:0000313" key="1">
    <source>
        <dbReference type="EMBL" id="KAA3675853.1"/>
    </source>
</evidence>
<reference evidence="1 2" key="1">
    <citation type="journal article" date="2019" name="Gigascience">
        <title>Whole-genome sequence of the oriental lung fluke Paragonimus westermani.</title>
        <authorList>
            <person name="Oey H."/>
            <person name="Zakrzewski M."/>
            <person name="Narain K."/>
            <person name="Devi K.R."/>
            <person name="Agatsuma T."/>
            <person name="Nawaratna S."/>
            <person name="Gobert G.N."/>
            <person name="Jones M.K."/>
            <person name="Ragan M.A."/>
            <person name="McManus D.P."/>
            <person name="Krause L."/>
        </authorList>
    </citation>
    <scope>NUCLEOTIDE SEQUENCE [LARGE SCALE GENOMIC DNA]</scope>
    <source>
        <strain evidence="1 2">IND2009</strain>
    </source>
</reference>